<evidence type="ECO:0000256" key="3">
    <source>
        <dbReference type="ARBA" id="ARBA00022475"/>
    </source>
</evidence>
<evidence type="ECO:0000256" key="7">
    <source>
        <dbReference type="SAM" id="Phobius"/>
    </source>
</evidence>
<feature type="transmembrane region" description="Helical" evidence="7">
    <location>
        <begin position="429"/>
        <end position="452"/>
    </location>
</feature>
<evidence type="ECO:0000256" key="1">
    <source>
        <dbReference type="ARBA" id="ARBA00004651"/>
    </source>
</evidence>
<dbReference type="Pfam" id="PF02687">
    <property type="entry name" value="FtsX"/>
    <property type="match status" value="2"/>
</dbReference>
<feature type="transmembrane region" description="Helical" evidence="7">
    <location>
        <begin position="15"/>
        <end position="37"/>
    </location>
</feature>
<feature type="transmembrane region" description="Helical" evidence="7">
    <location>
        <begin position="711"/>
        <end position="732"/>
    </location>
</feature>
<dbReference type="EMBL" id="SLVM01000006">
    <property type="protein sequence ID" value="TCM85812.1"/>
    <property type="molecule type" value="Genomic_DNA"/>
</dbReference>
<evidence type="ECO:0000256" key="5">
    <source>
        <dbReference type="ARBA" id="ARBA00022989"/>
    </source>
</evidence>
<evidence type="ECO:0000256" key="6">
    <source>
        <dbReference type="ARBA" id="ARBA00023136"/>
    </source>
</evidence>
<proteinExistence type="inferred from homology"/>
<dbReference type="OrthoDB" id="5137249at2"/>
<keyword evidence="5 7" id="KW-1133">Transmembrane helix</keyword>
<feature type="transmembrane region" description="Helical" evidence="7">
    <location>
        <begin position="313"/>
        <end position="337"/>
    </location>
</feature>
<dbReference type="PANTHER" id="PTHR30489">
    <property type="entry name" value="LIPOPROTEIN-RELEASING SYSTEM TRANSMEMBRANE PROTEIN LOLE"/>
    <property type="match status" value="1"/>
</dbReference>
<feature type="transmembrane region" description="Helical" evidence="7">
    <location>
        <begin position="269"/>
        <end position="292"/>
    </location>
</feature>
<keyword evidence="6 7" id="KW-0472">Membrane</keyword>
<comment type="caution">
    <text evidence="9">The sequence shown here is derived from an EMBL/GenBank/DDBJ whole genome shotgun (WGS) entry which is preliminary data.</text>
</comment>
<keyword evidence="3" id="KW-1003">Cell membrane</keyword>
<dbReference type="PANTHER" id="PTHR30489:SF0">
    <property type="entry name" value="LIPOPROTEIN-RELEASING SYSTEM TRANSMEMBRANE PROTEIN LOLE"/>
    <property type="match status" value="1"/>
</dbReference>
<dbReference type="InterPro" id="IPR003838">
    <property type="entry name" value="ABC3_permease_C"/>
</dbReference>
<feature type="domain" description="ABC3 transporter permease C-terminal" evidence="8">
    <location>
        <begin position="661"/>
        <end position="774"/>
    </location>
</feature>
<feature type="transmembrane region" description="Helical" evidence="7">
    <location>
        <begin position="655"/>
        <end position="675"/>
    </location>
</feature>
<feature type="domain" description="ABC3 transporter permease C-terminal" evidence="8">
    <location>
        <begin position="273"/>
        <end position="389"/>
    </location>
</feature>
<feature type="transmembrane region" description="Helical" evidence="7">
    <location>
        <begin position="752"/>
        <end position="770"/>
    </location>
</feature>
<accession>A0A4R1YX69</accession>
<comment type="similarity">
    <text evidence="2">Belongs to the ABC-4 integral membrane protein family. LolC/E subfamily.</text>
</comment>
<dbReference type="RefSeq" id="WP_132694089.1">
    <property type="nucleotide sequence ID" value="NZ_SLVM01000006.1"/>
</dbReference>
<name>A0A4R1YX69_9RHOB</name>
<dbReference type="AlphaFoldDB" id="A0A4R1YX69"/>
<dbReference type="GO" id="GO:0044874">
    <property type="term" value="P:lipoprotein localization to outer membrane"/>
    <property type="evidence" value="ECO:0007669"/>
    <property type="project" value="TreeGrafter"/>
</dbReference>
<evidence type="ECO:0000256" key="4">
    <source>
        <dbReference type="ARBA" id="ARBA00022692"/>
    </source>
</evidence>
<evidence type="ECO:0000259" key="8">
    <source>
        <dbReference type="Pfam" id="PF02687"/>
    </source>
</evidence>
<dbReference type="GO" id="GO:0098797">
    <property type="term" value="C:plasma membrane protein complex"/>
    <property type="evidence" value="ECO:0007669"/>
    <property type="project" value="TreeGrafter"/>
</dbReference>
<dbReference type="PROSITE" id="PS51257">
    <property type="entry name" value="PROKAR_LIPOPROTEIN"/>
    <property type="match status" value="1"/>
</dbReference>
<evidence type="ECO:0000313" key="9">
    <source>
        <dbReference type="EMBL" id="TCM85812.1"/>
    </source>
</evidence>
<gene>
    <name evidence="9" type="ORF">EV216_106112</name>
</gene>
<protein>
    <submittedName>
        <fullName evidence="9">Putative ABC transport system permease protein</fullName>
    </submittedName>
</protein>
<feature type="transmembrane region" description="Helical" evidence="7">
    <location>
        <begin position="357"/>
        <end position="377"/>
    </location>
</feature>
<dbReference type="Proteomes" id="UP000295277">
    <property type="component" value="Unassembled WGS sequence"/>
</dbReference>
<keyword evidence="4 7" id="KW-0812">Transmembrane</keyword>
<comment type="subcellular location">
    <subcellularLocation>
        <location evidence="1">Cell membrane</location>
        <topology evidence="1">Multi-pass membrane protein</topology>
    </subcellularLocation>
</comment>
<evidence type="ECO:0000313" key="10">
    <source>
        <dbReference type="Proteomes" id="UP000295277"/>
    </source>
</evidence>
<keyword evidence="10" id="KW-1185">Reference proteome</keyword>
<evidence type="ECO:0000256" key="2">
    <source>
        <dbReference type="ARBA" id="ARBA00005236"/>
    </source>
</evidence>
<sequence length="787" mass="84830">MQALDIKLLRDFRRLWAQALAIALVLGCGVAIFLTSFEMYNALEDTRAAYYERNRFADVFSETRRAPAPLEAEIAAIPGVASVETRVVGSVILDIPGRTQTAVGRVISLPNGGLPQLNIPLLRAGRLPAPEATDEVAVNEPFARANGFVPGDSFHANLNGQKRQLTITGTMLSPEFIYTIGPGQMMPDNAAFGILWMPERAAAAAFDMTGAFNSVALSLTRDAQTAEVIDRLDDLLDPYGGFGAYGQETQLSNSFIDAEIMQLRTLAMVLPPVFFGISAFLVNMVLARIIALERSEIGLLKAVGYSDAEVCQHYLMLAGLVAIAGIVLGFGAGSWLAHALARLYADFFDFPYLIFRVSYDAYAISAAIALAAAGLGAGRSALAAARLSPAIAMQPPAPPRYSRGLFDRALGALRLSQPAMMVFRSILRWPVRAGLTMLGLALAVAVMVAATFTDDALDEILDVAFSQSNRQDTMLLFAEDRPVSVLEEVRRLPGVLVVEGHLYLAAELRHGPRSKQVAIEARPPESDLSRVIDGTGRVVAPPPGTILLADRLAAQLNAQPGDVIEVEFLTNRRETFQLPVAGLVTQYFGLGAYMDFDTVNTLFRQAPRVSTASLLIDEGHEDALHARLKEMPGLAGTIMLTESRRAFEDTIAENVVIMTTIYATIAILITVGVAYNGARVQLSERARELASLRILGFSRGEVSAILMGETLVLALAAQPLGWVLGSAIAWSMTEGFTSDLYAIPLVLKPATFAQASLVVLVACVVAVLVVRRRLDNLDLVAVMKTRE</sequence>
<reference evidence="9 10" key="1">
    <citation type="submission" date="2019-03" db="EMBL/GenBank/DDBJ databases">
        <title>Genomic Encyclopedia of Type Strains, Phase IV (KMG-IV): sequencing the most valuable type-strain genomes for metagenomic binning, comparative biology and taxonomic classification.</title>
        <authorList>
            <person name="Goeker M."/>
        </authorList>
    </citation>
    <scope>NUCLEOTIDE SEQUENCE [LARGE SCALE GENOMIC DNA]</scope>
    <source>
        <strain evidence="9 10">DSM 21153</strain>
    </source>
</reference>
<dbReference type="InterPro" id="IPR051447">
    <property type="entry name" value="Lipoprotein-release_system"/>
</dbReference>
<organism evidence="9 10">
    <name type="scientific">Rhodovulum steppense</name>
    <dbReference type="NCBI Taxonomy" id="540251"/>
    <lineage>
        <taxon>Bacteria</taxon>
        <taxon>Pseudomonadati</taxon>
        <taxon>Pseudomonadota</taxon>
        <taxon>Alphaproteobacteria</taxon>
        <taxon>Rhodobacterales</taxon>
        <taxon>Paracoccaceae</taxon>
        <taxon>Rhodovulum</taxon>
    </lineage>
</organism>